<keyword evidence="1" id="KW-0479">Metal-binding</keyword>
<dbReference type="EMBL" id="RDQH01000343">
    <property type="protein sequence ID" value="RXH67303.1"/>
    <property type="molecule type" value="Genomic_DNA"/>
</dbReference>
<evidence type="ECO:0000313" key="3">
    <source>
        <dbReference type="EMBL" id="RXH67303.1"/>
    </source>
</evidence>
<evidence type="ECO:0000259" key="2">
    <source>
        <dbReference type="PROSITE" id="PS50158"/>
    </source>
</evidence>
<dbReference type="GO" id="GO:0003676">
    <property type="term" value="F:nucleic acid binding"/>
    <property type="evidence" value="ECO:0007669"/>
    <property type="project" value="InterPro"/>
</dbReference>
<reference evidence="3 4" key="1">
    <citation type="submission" date="2018-10" db="EMBL/GenBank/DDBJ databases">
        <title>A high-quality apple genome assembly.</title>
        <authorList>
            <person name="Hu J."/>
        </authorList>
    </citation>
    <scope>NUCLEOTIDE SEQUENCE [LARGE SCALE GENOMIC DNA]</scope>
    <source>
        <strain evidence="4">cv. HFTH1</strain>
        <tissue evidence="3">Young leaf</tissue>
    </source>
</reference>
<dbReference type="AlphaFoldDB" id="A0A498HE20"/>
<organism evidence="3 4">
    <name type="scientific">Malus domestica</name>
    <name type="common">Apple</name>
    <name type="synonym">Pyrus malus</name>
    <dbReference type="NCBI Taxonomy" id="3750"/>
    <lineage>
        <taxon>Eukaryota</taxon>
        <taxon>Viridiplantae</taxon>
        <taxon>Streptophyta</taxon>
        <taxon>Embryophyta</taxon>
        <taxon>Tracheophyta</taxon>
        <taxon>Spermatophyta</taxon>
        <taxon>Magnoliopsida</taxon>
        <taxon>eudicotyledons</taxon>
        <taxon>Gunneridae</taxon>
        <taxon>Pentapetalae</taxon>
        <taxon>rosids</taxon>
        <taxon>fabids</taxon>
        <taxon>Rosales</taxon>
        <taxon>Rosaceae</taxon>
        <taxon>Amygdaloideae</taxon>
        <taxon>Maleae</taxon>
        <taxon>Malus</taxon>
    </lineage>
</organism>
<gene>
    <name evidence="3" type="ORF">DVH24_027423</name>
</gene>
<keyword evidence="1" id="KW-0862">Zinc</keyword>
<name>A0A498HE20_MALDO</name>
<protein>
    <recommendedName>
        <fullName evidence="2">CCHC-type domain-containing protein</fullName>
    </recommendedName>
</protein>
<proteinExistence type="predicted"/>
<sequence length="120" mass="13073">MVMFKYCFCCGRLGHFNKYCEHEVPNVNKDYLYSIAMVGEQGTKLSRSGRLATYACARGCPNPRRGQQVFSHMAITKSATSVEDSNDIDTTSIDSATLKGVENPIILQGTGGWPNAATGD</sequence>
<evidence type="ECO:0000313" key="4">
    <source>
        <dbReference type="Proteomes" id="UP000290289"/>
    </source>
</evidence>
<dbReference type="GO" id="GO:0008270">
    <property type="term" value="F:zinc ion binding"/>
    <property type="evidence" value="ECO:0007669"/>
    <property type="project" value="UniProtKB-KW"/>
</dbReference>
<evidence type="ECO:0000256" key="1">
    <source>
        <dbReference type="PROSITE-ProRule" id="PRU00047"/>
    </source>
</evidence>
<dbReference type="InterPro" id="IPR001878">
    <property type="entry name" value="Znf_CCHC"/>
</dbReference>
<comment type="caution">
    <text evidence="3">The sequence shown here is derived from an EMBL/GenBank/DDBJ whole genome shotgun (WGS) entry which is preliminary data.</text>
</comment>
<accession>A0A498HE20</accession>
<dbReference type="PROSITE" id="PS50158">
    <property type="entry name" value="ZF_CCHC"/>
    <property type="match status" value="1"/>
</dbReference>
<feature type="domain" description="CCHC-type" evidence="2">
    <location>
        <begin position="7"/>
        <end position="20"/>
    </location>
</feature>
<keyword evidence="4" id="KW-1185">Reference proteome</keyword>
<keyword evidence="1" id="KW-0863">Zinc-finger</keyword>
<dbReference type="Proteomes" id="UP000290289">
    <property type="component" value="Chromosome 17"/>
</dbReference>